<dbReference type="Proteomes" id="UP000092018">
    <property type="component" value="Plasmid unnamed1"/>
</dbReference>
<protein>
    <submittedName>
        <fullName evidence="1">Uncharacterized protein</fullName>
    </submittedName>
</protein>
<evidence type="ECO:0000313" key="1">
    <source>
        <dbReference type="EMBL" id="ANO35310.1"/>
    </source>
</evidence>
<dbReference type="KEGG" id="vbr:A6E01_19040"/>
<dbReference type="RefSeq" id="WP_065211072.1">
    <property type="nucleotide sequence ID" value="NZ_MCYB01000134.1"/>
</dbReference>
<name>A0AAN0XZ33_9VIBR</name>
<proteinExistence type="predicted"/>
<reference evidence="1 2" key="1">
    <citation type="submission" date="2016-06" db="EMBL/GenBank/DDBJ databases">
        <title>Adaptive Radiation by Waves of Gene Transfer Leads to Fine-Scale Resource Partitioning in Marine Microbes.</title>
        <authorList>
            <person name="Hehemann J.-H."/>
            <person name="Arevalo P."/>
            <person name="Datta M.S."/>
            <person name="Yu X."/>
            <person name="Corzett C."/>
            <person name="Henschel A."/>
            <person name="Preheim S.P."/>
            <person name="Timberlake S."/>
            <person name="Alm E.J."/>
            <person name="Polz M.F."/>
        </authorList>
    </citation>
    <scope>NUCLEOTIDE SEQUENCE [LARGE SCALE GENOMIC DNA]</scope>
    <source>
        <strain evidence="1 2">FF50</strain>
        <plasmid evidence="1 2">unnamed1</plasmid>
    </source>
</reference>
<organism evidence="1 2">
    <name type="scientific">Vibrio breoganii</name>
    <dbReference type="NCBI Taxonomy" id="553239"/>
    <lineage>
        <taxon>Bacteria</taxon>
        <taxon>Pseudomonadati</taxon>
        <taxon>Pseudomonadota</taxon>
        <taxon>Gammaproteobacteria</taxon>
        <taxon>Vibrionales</taxon>
        <taxon>Vibrionaceae</taxon>
        <taxon>Vibrio</taxon>
    </lineage>
</organism>
<evidence type="ECO:0000313" key="2">
    <source>
        <dbReference type="Proteomes" id="UP000092018"/>
    </source>
</evidence>
<gene>
    <name evidence="1" type="ORF">A6E01_19040</name>
</gene>
<dbReference type="EMBL" id="CP016179">
    <property type="protein sequence ID" value="ANO35310.1"/>
    <property type="molecule type" value="Genomic_DNA"/>
</dbReference>
<dbReference type="AlphaFoldDB" id="A0AAN0XZ33"/>
<accession>A0AAN0XZ33</accession>
<sequence length="112" mass="13074">MLSIYRKFKSNIQFSYLTGTTKQDFDVLVDQALAELHESNKVVTKAMLYKTRTSYQIKVLRAHKDHANTLITLIHRVREHDEYTRIYHLAKHSKNVSLSSISLLESLTKQPK</sequence>
<keyword evidence="1" id="KW-0614">Plasmid</keyword>
<geneLocation type="plasmid" evidence="1 2">
    <name>unnamed1</name>
</geneLocation>